<keyword evidence="2" id="KW-0963">Cytoplasm</keyword>
<evidence type="ECO:0000313" key="4">
    <source>
        <dbReference type="Proteomes" id="UP000092695"/>
    </source>
</evidence>
<dbReference type="GO" id="GO:0043024">
    <property type="term" value="F:ribosomal small subunit binding"/>
    <property type="evidence" value="ECO:0007669"/>
    <property type="project" value="TreeGrafter"/>
</dbReference>
<dbReference type="InterPro" id="IPR020053">
    <property type="entry name" value="Ribosome-bd_factorA_CS"/>
</dbReference>
<comment type="similarity">
    <text evidence="2">Belongs to the RbfA family.</text>
</comment>
<dbReference type="Pfam" id="PF02033">
    <property type="entry name" value="RBFA"/>
    <property type="match status" value="1"/>
</dbReference>
<dbReference type="GO" id="GO:0030490">
    <property type="term" value="P:maturation of SSU-rRNA"/>
    <property type="evidence" value="ECO:0007669"/>
    <property type="project" value="UniProtKB-UniRule"/>
</dbReference>
<dbReference type="OrthoDB" id="307788at2"/>
<dbReference type="Gene3D" id="3.30.300.20">
    <property type="match status" value="1"/>
</dbReference>
<dbReference type="EMBL" id="CP016268">
    <property type="protein sequence ID" value="ANO51495.1"/>
    <property type="molecule type" value="Genomic_DNA"/>
</dbReference>
<dbReference type="KEGG" id="woc:BA177_10020"/>
<evidence type="ECO:0000256" key="2">
    <source>
        <dbReference type="HAMAP-Rule" id="MF_00003"/>
    </source>
</evidence>
<dbReference type="AlphaFoldDB" id="A0A193LG30"/>
<accession>A0A193LG30</accession>
<dbReference type="GO" id="GO:0005829">
    <property type="term" value="C:cytosol"/>
    <property type="evidence" value="ECO:0007669"/>
    <property type="project" value="TreeGrafter"/>
</dbReference>
<evidence type="ECO:0000256" key="1">
    <source>
        <dbReference type="ARBA" id="ARBA00022517"/>
    </source>
</evidence>
<dbReference type="PANTHER" id="PTHR33515">
    <property type="entry name" value="RIBOSOME-BINDING FACTOR A, CHLOROPLASTIC-RELATED"/>
    <property type="match status" value="1"/>
</dbReference>
<dbReference type="NCBIfam" id="TIGR00082">
    <property type="entry name" value="rbfA"/>
    <property type="match status" value="1"/>
</dbReference>
<comment type="subcellular location">
    <subcellularLocation>
        <location evidence="2">Cytoplasm</location>
    </subcellularLocation>
</comment>
<dbReference type="RefSeq" id="WP_068615887.1">
    <property type="nucleotide sequence ID" value="NZ_CP016268.1"/>
</dbReference>
<dbReference type="PANTHER" id="PTHR33515:SF1">
    <property type="entry name" value="RIBOSOME-BINDING FACTOR A, CHLOROPLASTIC-RELATED"/>
    <property type="match status" value="1"/>
</dbReference>
<dbReference type="SUPFAM" id="SSF89919">
    <property type="entry name" value="Ribosome-binding factor A, RbfA"/>
    <property type="match status" value="1"/>
</dbReference>
<sequence>MPREYSRSQRMGAQVLRTLSELLWTEVKDPRLESASLTAVELSRDLSVARVYFSLLNPDDEPQPALDALTKASGFLRSKLGRAMKVRHVPELRFAHDDSIAHGSAMSKLIQDAIDQGNNGKD</sequence>
<comment type="function">
    <text evidence="2">One of several proteins that assist in the late maturation steps of the functional core of the 30S ribosomal subunit. Associates with free 30S ribosomal subunits (but not with 30S subunits that are part of 70S ribosomes or polysomes). Required for efficient processing of 16S rRNA. May interact with the 5'-terminal helix region of 16S rRNA.</text>
</comment>
<keyword evidence="1 2" id="KW-0690">Ribosome biogenesis</keyword>
<dbReference type="InterPro" id="IPR023799">
    <property type="entry name" value="RbfA_dom_sf"/>
</dbReference>
<organism evidence="3 4">
    <name type="scientific">Woeseia oceani</name>
    <dbReference type="NCBI Taxonomy" id="1548547"/>
    <lineage>
        <taxon>Bacteria</taxon>
        <taxon>Pseudomonadati</taxon>
        <taxon>Pseudomonadota</taxon>
        <taxon>Gammaproteobacteria</taxon>
        <taxon>Woeseiales</taxon>
        <taxon>Woeseiaceae</taxon>
        <taxon>Woeseia</taxon>
    </lineage>
</organism>
<dbReference type="HAMAP" id="MF_00003">
    <property type="entry name" value="RbfA"/>
    <property type="match status" value="1"/>
</dbReference>
<protein>
    <recommendedName>
        <fullName evidence="2">Ribosome-binding factor A</fullName>
    </recommendedName>
</protein>
<dbReference type="InterPro" id="IPR000238">
    <property type="entry name" value="RbfA"/>
</dbReference>
<proteinExistence type="inferred from homology"/>
<dbReference type="Proteomes" id="UP000092695">
    <property type="component" value="Chromosome"/>
</dbReference>
<dbReference type="PROSITE" id="PS01319">
    <property type="entry name" value="RBFA"/>
    <property type="match status" value="1"/>
</dbReference>
<evidence type="ECO:0000313" key="3">
    <source>
        <dbReference type="EMBL" id="ANO51495.1"/>
    </source>
</evidence>
<reference evidence="3 4" key="1">
    <citation type="submission" date="2016-06" db="EMBL/GenBank/DDBJ databases">
        <title>Complete genome sequence of a deep-branching marine Gamma Proteobacterium Woeseia oceani type strain XK5.</title>
        <authorList>
            <person name="Mu D."/>
            <person name="Du Z."/>
        </authorList>
    </citation>
    <scope>NUCLEOTIDE SEQUENCE [LARGE SCALE GENOMIC DNA]</scope>
    <source>
        <strain evidence="3 4">XK5</strain>
    </source>
</reference>
<dbReference type="InterPro" id="IPR015946">
    <property type="entry name" value="KH_dom-like_a/b"/>
</dbReference>
<comment type="subunit">
    <text evidence="2">Monomer. Binds 30S ribosomal subunits, but not 50S ribosomal subunits or 70S ribosomes.</text>
</comment>
<dbReference type="STRING" id="1548547.BA177_10020"/>
<keyword evidence="4" id="KW-1185">Reference proteome</keyword>
<name>A0A193LG30_9GAMM</name>
<gene>
    <name evidence="2" type="primary">rbfA</name>
    <name evidence="3" type="ORF">BA177_10020</name>
</gene>